<dbReference type="InterPro" id="IPR001405">
    <property type="entry name" value="UPF0758"/>
</dbReference>
<evidence type="ECO:0000313" key="9">
    <source>
        <dbReference type="Proteomes" id="UP000187344"/>
    </source>
</evidence>
<evidence type="ECO:0000256" key="3">
    <source>
        <dbReference type="ARBA" id="ARBA00022801"/>
    </source>
</evidence>
<keyword evidence="1" id="KW-0645">Protease</keyword>
<dbReference type="EMBL" id="LXYT01000003">
    <property type="protein sequence ID" value="OLY42741.1"/>
    <property type="molecule type" value="Genomic_DNA"/>
</dbReference>
<evidence type="ECO:0000256" key="4">
    <source>
        <dbReference type="ARBA" id="ARBA00022833"/>
    </source>
</evidence>
<name>A0A1R0F703_9HYPH</name>
<keyword evidence="5" id="KW-0482">Metalloprotease</keyword>
<dbReference type="PANTHER" id="PTHR30471">
    <property type="entry name" value="DNA REPAIR PROTEIN RADC"/>
    <property type="match status" value="1"/>
</dbReference>
<dbReference type="InterPro" id="IPR020891">
    <property type="entry name" value="UPF0758_CS"/>
</dbReference>
<keyword evidence="9" id="KW-1185">Reference proteome</keyword>
<comment type="caution">
    <text evidence="8">The sequence shown here is derived from an EMBL/GenBank/DDBJ whole genome shotgun (WGS) entry which is preliminary data.</text>
</comment>
<dbReference type="Gene3D" id="1.10.150.20">
    <property type="entry name" value="5' to 3' exonuclease, C-terminal subdomain"/>
    <property type="match status" value="1"/>
</dbReference>
<keyword evidence="3" id="KW-0378">Hydrolase</keyword>
<dbReference type="Proteomes" id="UP000187344">
    <property type="component" value="Unassembled WGS sequence"/>
</dbReference>
<dbReference type="Pfam" id="PF04002">
    <property type="entry name" value="RadC"/>
    <property type="match status" value="1"/>
</dbReference>
<dbReference type="GO" id="GO:0046872">
    <property type="term" value="F:metal ion binding"/>
    <property type="evidence" value="ECO:0007669"/>
    <property type="project" value="UniProtKB-KW"/>
</dbReference>
<dbReference type="PANTHER" id="PTHR30471:SF3">
    <property type="entry name" value="UPF0758 PROTEIN YEES-RELATED"/>
    <property type="match status" value="1"/>
</dbReference>
<feature type="domain" description="MPN" evidence="7">
    <location>
        <begin position="142"/>
        <end position="264"/>
    </location>
</feature>
<dbReference type="NCBIfam" id="NF000642">
    <property type="entry name" value="PRK00024.1"/>
    <property type="match status" value="1"/>
</dbReference>
<dbReference type="AlphaFoldDB" id="A0A1R0F703"/>
<dbReference type="RefSeq" id="WP_075870581.1">
    <property type="nucleotide sequence ID" value="NZ_CALYQA010000003.1"/>
</dbReference>
<evidence type="ECO:0000256" key="1">
    <source>
        <dbReference type="ARBA" id="ARBA00022670"/>
    </source>
</evidence>
<sequence>MGKNTDKNEFAEKMIAALLSGSHQDKAKTTTEIASANKKVTSADTKGHRERLRQRYFDTKGVGFPDYEYLELLLFRSIPRADTKPLAKALLNRFGNLADVLGADINLLQEVQGCGPTVARDLKILAGISERVNRAELHKRDVFSSWDKVLAYCKAALAHETREQFRVLFLDKKNGLIADEIQQVGTVDHTPVYPREVVKRALQLSASALILVHNHPSGDPTPSREDISMTHVVKDVANALGITVHDHIIIARNGYTSFRAQKLL</sequence>
<dbReference type="OrthoDB" id="9804482at2"/>
<dbReference type="InterPro" id="IPR037518">
    <property type="entry name" value="MPN"/>
</dbReference>
<dbReference type="NCBIfam" id="TIGR00608">
    <property type="entry name" value="radc"/>
    <property type="match status" value="1"/>
</dbReference>
<evidence type="ECO:0000313" key="8">
    <source>
        <dbReference type="EMBL" id="OLY42741.1"/>
    </source>
</evidence>
<dbReference type="InterPro" id="IPR010994">
    <property type="entry name" value="RuvA_2-like"/>
</dbReference>
<dbReference type="PROSITE" id="PS50249">
    <property type="entry name" value="MPN"/>
    <property type="match status" value="1"/>
</dbReference>
<evidence type="ECO:0000256" key="6">
    <source>
        <dbReference type="RuleBase" id="RU003797"/>
    </source>
</evidence>
<organism evidence="8 9">
    <name type="scientific">Bartonella apis</name>
    <dbReference type="NCBI Taxonomy" id="1686310"/>
    <lineage>
        <taxon>Bacteria</taxon>
        <taxon>Pseudomonadati</taxon>
        <taxon>Pseudomonadota</taxon>
        <taxon>Alphaproteobacteria</taxon>
        <taxon>Hyphomicrobiales</taxon>
        <taxon>Bartonellaceae</taxon>
        <taxon>Bartonella</taxon>
    </lineage>
</organism>
<gene>
    <name evidence="8" type="ORF">PEB0149_001480</name>
</gene>
<dbReference type="GO" id="GO:0008237">
    <property type="term" value="F:metallopeptidase activity"/>
    <property type="evidence" value="ECO:0007669"/>
    <property type="project" value="UniProtKB-KW"/>
</dbReference>
<evidence type="ECO:0000259" key="7">
    <source>
        <dbReference type="PROSITE" id="PS50249"/>
    </source>
</evidence>
<dbReference type="GO" id="GO:0006508">
    <property type="term" value="P:proteolysis"/>
    <property type="evidence" value="ECO:0007669"/>
    <property type="project" value="UniProtKB-KW"/>
</dbReference>
<dbReference type="SUPFAM" id="SSF47781">
    <property type="entry name" value="RuvA domain 2-like"/>
    <property type="match status" value="1"/>
</dbReference>
<evidence type="ECO:0000256" key="2">
    <source>
        <dbReference type="ARBA" id="ARBA00022723"/>
    </source>
</evidence>
<dbReference type="Gene3D" id="3.40.140.10">
    <property type="entry name" value="Cytidine Deaminase, domain 2"/>
    <property type="match status" value="1"/>
</dbReference>
<keyword evidence="2" id="KW-0479">Metal-binding</keyword>
<dbReference type="CDD" id="cd08071">
    <property type="entry name" value="MPN_DUF2466"/>
    <property type="match status" value="1"/>
</dbReference>
<reference evidence="8 9" key="1">
    <citation type="submission" date="2016-12" db="EMBL/GenBank/DDBJ databases">
        <title>Comparative genomics of Bartonella apis.</title>
        <authorList>
            <person name="Engel P."/>
        </authorList>
    </citation>
    <scope>NUCLEOTIDE SEQUENCE [LARGE SCALE GENOMIC DNA]</scope>
    <source>
        <strain evidence="8 9">PEB0149</strain>
    </source>
</reference>
<protein>
    <submittedName>
        <fullName evidence="8">DNA repair protein RadC</fullName>
    </submittedName>
</protein>
<accession>A0A1R0F703</accession>
<evidence type="ECO:0000256" key="5">
    <source>
        <dbReference type="ARBA" id="ARBA00023049"/>
    </source>
</evidence>
<dbReference type="PROSITE" id="PS01302">
    <property type="entry name" value="UPF0758"/>
    <property type="match status" value="1"/>
</dbReference>
<keyword evidence="4" id="KW-0862">Zinc</keyword>
<proteinExistence type="inferred from homology"/>
<dbReference type="SUPFAM" id="SSF102712">
    <property type="entry name" value="JAB1/MPN domain"/>
    <property type="match status" value="1"/>
</dbReference>
<dbReference type="InterPro" id="IPR025657">
    <property type="entry name" value="RadC_JAB"/>
</dbReference>
<comment type="similarity">
    <text evidence="6">Belongs to the UPF0758 family.</text>
</comment>